<protein>
    <submittedName>
        <fullName evidence="2">Uncharacterized protein</fullName>
    </submittedName>
</protein>
<accession>A0AAW1HJQ5</accession>
<comment type="caution">
    <text evidence="2">The sequence shown here is derived from an EMBL/GenBank/DDBJ whole genome shotgun (WGS) entry which is preliminary data.</text>
</comment>
<reference evidence="2" key="1">
    <citation type="submission" date="2024-03" db="EMBL/GenBank/DDBJ databases">
        <title>WGS assembly of Saponaria officinalis var. Norfolk2.</title>
        <authorList>
            <person name="Jenkins J."/>
            <person name="Shu S."/>
            <person name="Grimwood J."/>
            <person name="Barry K."/>
            <person name="Goodstein D."/>
            <person name="Schmutz J."/>
            <person name="Leebens-Mack J."/>
            <person name="Osbourn A."/>
        </authorList>
    </citation>
    <scope>NUCLEOTIDE SEQUENCE [LARGE SCALE GENOMIC DNA]</scope>
    <source>
        <strain evidence="2">JIC</strain>
    </source>
</reference>
<organism evidence="2 3">
    <name type="scientific">Saponaria officinalis</name>
    <name type="common">Common soapwort</name>
    <name type="synonym">Lychnis saponaria</name>
    <dbReference type="NCBI Taxonomy" id="3572"/>
    <lineage>
        <taxon>Eukaryota</taxon>
        <taxon>Viridiplantae</taxon>
        <taxon>Streptophyta</taxon>
        <taxon>Embryophyta</taxon>
        <taxon>Tracheophyta</taxon>
        <taxon>Spermatophyta</taxon>
        <taxon>Magnoliopsida</taxon>
        <taxon>eudicotyledons</taxon>
        <taxon>Gunneridae</taxon>
        <taxon>Pentapetalae</taxon>
        <taxon>Caryophyllales</taxon>
        <taxon>Caryophyllaceae</taxon>
        <taxon>Caryophylleae</taxon>
        <taxon>Saponaria</taxon>
    </lineage>
</organism>
<keyword evidence="1" id="KW-1133">Transmembrane helix</keyword>
<keyword evidence="1" id="KW-0472">Membrane</keyword>
<name>A0AAW1HJQ5_SAPOF</name>
<dbReference type="Proteomes" id="UP001443914">
    <property type="component" value="Unassembled WGS sequence"/>
</dbReference>
<sequence>MFFRCIYESKCIDELSKRCGISIPDADVAGWWKRRCNLSLAKKSIMGALLLGLIYQLWFVRNRCRLEGFLVRPEHLIDSVIQAVRMKNISVRKNLSCEAGMWLVSK</sequence>
<proteinExistence type="predicted"/>
<evidence type="ECO:0000256" key="1">
    <source>
        <dbReference type="SAM" id="Phobius"/>
    </source>
</evidence>
<evidence type="ECO:0000313" key="2">
    <source>
        <dbReference type="EMBL" id="KAK9676531.1"/>
    </source>
</evidence>
<dbReference type="AlphaFoldDB" id="A0AAW1HJQ5"/>
<keyword evidence="1" id="KW-0812">Transmembrane</keyword>
<gene>
    <name evidence="2" type="ORF">RND81_11G083200</name>
</gene>
<keyword evidence="3" id="KW-1185">Reference proteome</keyword>
<dbReference type="EMBL" id="JBDFQZ010000011">
    <property type="protein sequence ID" value="KAK9676531.1"/>
    <property type="molecule type" value="Genomic_DNA"/>
</dbReference>
<feature type="transmembrane region" description="Helical" evidence="1">
    <location>
        <begin position="40"/>
        <end position="59"/>
    </location>
</feature>
<evidence type="ECO:0000313" key="3">
    <source>
        <dbReference type="Proteomes" id="UP001443914"/>
    </source>
</evidence>